<comment type="caution">
    <text evidence="1">The sequence shown here is derived from an EMBL/GenBank/DDBJ whole genome shotgun (WGS) entry which is preliminary data.</text>
</comment>
<name>A0ACC2S1X4_9FUNG</name>
<gene>
    <name evidence="1" type="ORF">DSO57_1033650</name>
</gene>
<sequence length="391" mass="41986">MTAEEVKATGHFPLPGQITALKLAGALGVTGSPTGGFAASFLQAAHCASGPAAQNMAMIRQTRRLYVGNIPYAITEAEIAEFFNTAMIQLKLSGGGRNPVVSVSINHEKNYAFVEFSTAEEATAAMAFDGVSFRNQSLKIRRPKDYLPPPGGEYFAPSLHVPGVVSSNVQDTPHKVFIGGVPPYFNEDQVMELLKAFGELRSFNLVKDAVSGLSKGFAFCEYLDPSVTDIACQGLNGMEVGDKKIIMQRASVGSGKLLMGDTPGASASSSTPAQPSNGSFFNPGATTLEVSTVLMFLNMVTAEELENDEEYQEILMDVKEECERFGPVVDIRIPRVKDGSDESHVGKIFVMFTVPEQSSAALRSLAGRKFSERTVLGSYFSEAKFLAGEFV</sequence>
<dbReference type="EMBL" id="QTSX02005948">
    <property type="protein sequence ID" value="KAJ9056379.1"/>
    <property type="molecule type" value="Genomic_DNA"/>
</dbReference>
<accession>A0ACC2S1X4</accession>
<proteinExistence type="predicted"/>
<evidence type="ECO:0000313" key="2">
    <source>
        <dbReference type="Proteomes" id="UP001165960"/>
    </source>
</evidence>
<organism evidence="1 2">
    <name type="scientific">Entomophthora muscae</name>
    <dbReference type="NCBI Taxonomy" id="34485"/>
    <lineage>
        <taxon>Eukaryota</taxon>
        <taxon>Fungi</taxon>
        <taxon>Fungi incertae sedis</taxon>
        <taxon>Zoopagomycota</taxon>
        <taxon>Entomophthoromycotina</taxon>
        <taxon>Entomophthoromycetes</taxon>
        <taxon>Entomophthorales</taxon>
        <taxon>Entomophthoraceae</taxon>
        <taxon>Entomophthora</taxon>
    </lineage>
</organism>
<protein>
    <submittedName>
        <fullName evidence="1">Uncharacterized protein</fullName>
    </submittedName>
</protein>
<evidence type="ECO:0000313" key="1">
    <source>
        <dbReference type="EMBL" id="KAJ9056379.1"/>
    </source>
</evidence>
<keyword evidence="2" id="KW-1185">Reference proteome</keyword>
<reference evidence="1" key="1">
    <citation type="submission" date="2022-04" db="EMBL/GenBank/DDBJ databases">
        <title>Genome of the entomopathogenic fungus Entomophthora muscae.</title>
        <authorList>
            <person name="Elya C."/>
            <person name="Lovett B.R."/>
            <person name="Lee E."/>
            <person name="Macias A.M."/>
            <person name="Hajek A.E."/>
            <person name="De Bivort B.L."/>
            <person name="Kasson M.T."/>
            <person name="De Fine Licht H.H."/>
            <person name="Stajich J.E."/>
        </authorList>
    </citation>
    <scope>NUCLEOTIDE SEQUENCE</scope>
    <source>
        <strain evidence="1">Berkeley</strain>
    </source>
</reference>
<dbReference type="Proteomes" id="UP001165960">
    <property type="component" value="Unassembled WGS sequence"/>
</dbReference>